<comment type="caution">
    <text evidence="6">The sequence shown here is derived from an EMBL/GenBank/DDBJ whole genome shotgun (WGS) entry which is preliminary data.</text>
</comment>
<feature type="DNA-binding region" description="H-T-H motif" evidence="4">
    <location>
        <begin position="29"/>
        <end position="48"/>
    </location>
</feature>
<dbReference type="InterPro" id="IPR009057">
    <property type="entry name" value="Homeodomain-like_sf"/>
</dbReference>
<dbReference type="AlphaFoldDB" id="A0AAE3QMA5"/>
<dbReference type="Gene3D" id="1.10.357.10">
    <property type="entry name" value="Tetracycline Repressor, domain 2"/>
    <property type="match status" value="1"/>
</dbReference>
<evidence type="ECO:0000259" key="5">
    <source>
        <dbReference type="PROSITE" id="PS50977"/>
    </source>
</evidence>
<evidence type="ECO:0000256" key="3">
    <source>
        <dbReference type="ARBA" id="ARBA00023163"/>
    </source>
</evidence>
<keyword evidence="1" id="KW-0805">Transcription regulation</keyword>
<dbReference type="Pfam" id="PF16925">
    <property type="entry name" value="TetR_C_13"/>
    <property type="match status" value="1"/>
</dbReference>
<keyword evidence="2 4" id="KW-0238">DNA-binding</keyword>
<dbReference type="PANTHER" id="PTHR47506:SF10">
    <property type="entry name" value="TRANSCRIPTIONAL REGULATORY PROTEIN"/>
    <property type="match status" value="1"/>
</dbReference>
<keyword evidence="3" id="KW-0804">Transcription</keyword>
<dbReference type="PANTHER" id="PTHR47506">
    <property type="entry name" value="TRANSCRIPTIONAL REGULATORY PROTEIN"/>
    <property type="match status" value="1"/>
</dbReference>
<proteinExistence type="predicted"/>
<dbReference type="PROSITE" id="PS50977">
    <property type="entry name" value="HTH_TETR_2"/>
    <property type="match status" value="1"/>
</dbReference>
<dbReference type="GO" id="GO:0003677">
    <property type="term" value="F:DNA binding"/>
    <property type="evidence" value="ECO:0007669"/>
    <property type="project" value="UniProtKB-UniRule"/>
</dbReference>
<evidence type="ECO:0000256" key="1">
    <source>
        <dbReference type="ARBA" id="ARBA00023015"/>
    </source>
</evidence>
<evidence type="ECO:0000256" key="2">
    <source>
        <dbReference type="ARBA" id="ARBA00023125"/>
    </source>
</evidence>
<name>A0AAE3QMA5_9BACT</name>
<dbReference type="Gene3D" id="1.10.10.60">
    <property type="entry name" value="Homeodomain-like"/>
    <property type="match status" value="1"/>
</dbReference>
<dbReference type="RefSeq" id="WP_313976553.1">
    <property type="nucleotide sequence ID" value="NZ_JASJOS010000002.1"/>
</dbReference>
<evidence type="ECO:0000313" key="7">
    <source>
        <dbReference type="Proteomes" id="UP001241110"/>
    </source>
</evidence>
<dbReference type="EMBL" id="JASJOS010000002">
    <property type="protein sequence ID" value="MDJ1479983.1"/>
    <property type="molecule type" value="Genomic_DNA"/>
</dbReference>
<accession>A0AAE3QMA5</accession>
<protein>
    <submittedName>
        <fullName evidence="6">TetR/AcrR family transcriptional regulator</fullName>
    </submittedName>
</protein>
<feature type="domain" description="HTH tetR-type" evidence="5">
    <location>
        <begin position="6"/>
        <end position="66"/>
    </location>
</feature>
<dbReference type="InterPro" id="IPR001647">
    <property type="entry name" value="HTH_TetR"/>
</dbReference>
<dbReference type="InterPro" id="IPR036271">
    <property type="entry name" value="Tet_transcr_reg_TetR-rel_C_sf"/>
</dbReference>
<organism evidence="6 7">
    <name type="scientific">Xanthocytophaga flava</name>
    <dbReference type="NCBI Taxonomy" id="3048013"/>
    <lineage>
        <taxon>Bacteria</taxon>
        <taxon>Pseudomonadati</taxon>
        <taxon>Bacteroidota</taxon>
        <taxon>Cytophagia</taxon>
        <taxon>Cytophagales</taxon>
        <taxon>Rhodocytophagaceae</taxon>
        <taxon>Xanthocytophaga</taxon>
    </lineage>
</organism>
<gene>
    <name evidence="6" type="ORF">QNI16_05755</name>
</gene>
<dbReference type="SUPFAM" id="SSF48498">
    <property type="entry name" value="Tetracyclin repressor-like, C-terminal domain"/>
    <property type="match status" value="1"/>
</dbReference>
<evidence type="ECO:0000313" key="6">
    <source>
        <dbReference type="EMBL" id="MDJ1479983.1"/>
    </source>
</evidence>
<sequence length="192" mass="22059">MARNVEFDEEVAIQKAMEVFSEKGYNGTSLRDLTDAMKINSSSLYNTIGDKQELFVRCVKHYTEIRKRDLQKRATSAESPFTILVNYIHDAVAEIVSGAESCMTVKAAFEVATNDQRIKDILKEDSEYSYQFICSHIAKAMEKGEISSEEDPQLLADYFISTWTGWNESYILYKDPVKIQRMANYFIKQLSK</sequence>
<dbReference type="Proteomes" id="UP001241110">
    <property type="component" value="Unassembled WGS sequence"/>
</dbReference>
<dbReference type="SUPFAM" id="SSF46689">
    <property type="entry name" value="Homeodomain-like"/>
    <property type="match status" value="1"/>
</dbReference>
<reference evidence="6" key="1">
    <citation type="submission" date="2023-05" db="EMBL/GenBank/DDBJ databases">
        <authorList>
            <person name="Zhang X."/>
        </authorList>
    </citation>
    <scope>NUCLEOTIDE SEQUENCE</scope>
    <source>
        <strain evidence="6">YF14B1</strain>
    </source>
</reference>
<evidence type="ECO:0000256" key="4">
    <source>
        <dbReference type="PROSITE-ProRule" id="PRU00335"/>
    </source>
</evidence>
<dbReference type="InterPro" id="IPR011075">
    <property type="entry name" value="TetR_C"/>
</dbReference>
<dbReference type="Pfam" id="PF00440">
    <property type="entry name" value="TetR_N"/>
    <property type="match status" value="1"/>
</dbReference>